<feature type="region of interest" description="Disordered" evidence="2">
    <location>
        <begin position="1"/>
        <end position="24"/>
    </location>
</feature>
<evidence type="ECO:0008006" key="5">
    <source>
        <dbReference type="Google" id="ProtNLM"/>
    </source>
</evidence>
<dbReference type="Pfam" id="PF02458">
    <property type="entry name" value="Transferase"/>
    <property type="match status" value="2"/>
</dbReference>
<dbReference type="Gene3D" id="3.30.559.10">
    <property type="entry name" value="Chloramphenicol acetyltransferase-like domain"/>
    <property type="match status" value="2"/>
</dbReference>
<dbReference type="EMBL" id="JAQQWP010000002">
    <property type="protein sequence ID" value="KAK8129348.1"/>
    <property type="molecule type" value="Genomic_DNA"/>
</dbReference>
<evidence type="ECO:0000256" key="1">
    <source>
        <dbReference type="ARBA" id="ARBA00022679"/>
    </source>
</evidence>
<comment type="caution">
    <text evidence="3">The sequence shown here is derived from an EMBL/GenBank/DDBJ whole genome shotgun (WGS) entry which is preliminary data.</text>
</comment>
<evidence type="ECO:0000256" key="2">
    <source>
        <dbReference type="SAM" id="MobiDB-lite"/>
    </source>
</evidence>
<dbReference type="PANTHER" id="PTHR31642">
    <property type="entry name" value="TRICHOTHECENE 3-O-ACETYLTRANSFERASE"/>
    <property type="match status" value="1"/>
</dbReference>
<gene>
    <name evidence="3" type="ORF">PG999_001728</name>
</gene>
<evidence type="ECO:0000313" key="3">
    <source>
        <dbReference type="EMBL" id="KAK8129348.1"/>
    </source>
</evidence>
<keyword evidence="1" id="KW-0808">Transferase</keyword>
<evidence type="ECO:0000313" key="4">
    <source>
        <dbReference type="Proteomes" id="UP001392437"/>
    </source>
</evidence>
<dbReference type="GO" id="GO:0016747">
    <property type="term" value="F:acyltransferase activity, transferring groups other than amino-acyl groups"/>
    <property type="evidence" value="ECO:0007669"/>
    <property type="project" value="TreeGrafter"/>
</dbReference>
<name>A0AAW0R6E7_9PEZI</name>
<feature type="region of interest" description="Disordered" evidence="2">
    <location>
        <begin position="224"/>
        <end position="246"/>
    </location>
</feature>
<dbReference type="InterPro" id="IPR050317">
    <property type="entry name" value="Plant_Fungal_Acyltransferase"/>
</dbReference>
<dbReference type="Proteomes" id="UP001392437">
    <property type="component" value="Unassembled WGS sequence"/>
</dbReference>
<sequence>MGSDHPTGPIRLFPSPDRTSQEKTSVSLSILDATCARFSDTGAVWLFDAPSSSTSVTSSTGFEQNRIVDRLQSSFVTTLDDFPQWAGQLHWAPFRSSGDHTERFQRCMLTYGGNGGDSDDPGVEWSVVRRDYTLNSILPPQPLPAETKGAAWWDNDAFPQGDLVSPAKLALANLKDCEGLPCMIVRITLFACGGYGVGVRLAHPVADAQSMMVFMHKWAANSRSLGHSGQQSPSPSPSPFGEPVFDPPLLDARAAGDIDSANGPDPELCARARALPLHRFSWWDTDAPGYSPYLVATTRNNIPPPEIMAKTAVPPSTTAPWHTWNLDRPAASAVLHFTGDELSRLRERARAEAEAEEGEVPITYDENNSKISRSDALLAYLFRLITQARCSLKPESSYAVPAADDDIFLDFTLEARRRVVPPLPETFLGSPLFMTHIGAPASSLLLSKSPTQSTTTGALARRLRQTLRRLTPDAVAALLHEAAFEVAPQRLWRGFLGARHVLVTSWLRTRVYDVDFGMGCASPSGGGDAPVEGHRERPRYVHAVMGKADGIVVLLDPVVGDDGGVDVAVYLDADVMVQLRELVNRLPI</sequence>
<protein>
    <recommendedName>
        <fullName evidence="5">Transferase family protein</fullName>
    </recommendedName>
</protein>
<dbReference type="InterPro" id="IPR023213">
    <property type="entry name" value="CAT-like_dom_sf"/>
</dbReference>
<keyword evidence="4" id="KW-1185">Reference proteome</keyword>
<reference evidence="3 4" key="1">
    <citation type="submission" date="2023-01" db="EMBL/GenBank/DDBJ databases">
        <title>Analysis of 21 Apiospora genomes using comparative genomics revels a genus with tremendous synthesis potential of carbohydrate active enzymes and secondary metabolites.</title>
        <authorList>
            <person name="Sorensen T."/>
        </authorList>
    </citation>
    <scope>NUCLEOTIDE SEQUENCE [LARGE SCALE GENOMIC DNA]</scope>
    <source>
        <strain evidence="3 4">CBS 117206</strain>
    </source>
</reference>
<dbReference type="PANTHER" id="PTHR31642:SF310">
    <property type="entry name" value="FATTY ALCOHOL:CAFFEOYL-COA ACYLTRANSFERASE"/>
    <property type="match status" value="1"/>
</dbReference>
<proteinExistence type="predicted"/>
<accession>A0AAW0R6E7</accession>
<organism evidence="3 4">
    <name type="scientific">Apiospora kogelbergensis</name>
    <dbReference type="NCBI Taxonomy" id="1337665"/>
    <lineage>
        <taxon>Eukaryota</taxon>
        <taxon>Fungi</taxon>
        <taxon>Dikarya</taxon>
        <taxon>Ascomycota</taxon>
        <taxon>Pezizomycotina</taxon>
        <taxon>Sordariomycetes</taxon>
        <taxon>Xylariomycetidae</taxon>
        <taxon>Amphisphaeriales</taxon>
        <taxon>Apiosporaceae</taxon>
        <taxon>Apiospora</taxon>
    </lineage>
</organism>
<dbReference type="GO" id="GO:0044550">
    <property type="term" value="P:secondary metabolite biosynthetic process"/>
    <property type="evidence" value="ECO:0007669"/>
    <property type="project" value="TreeGrafter"/>
</dbReference>
<dbReference type="AlphaFoldDB" id="A0AAW0R6E7"/>